<comment type="caution">
    <text evidence="1">The sequence shown here is derived from an EMBL/GenBank/DDBJ whole genome shotgun (WGS) entry which is preliminary data.</text>
</comment>
<dbReference type="AlphaFoldDB" id="A0ABD3VXY5"/>
<accession>A0ABD3VXY5</accession>
<evidence type="ECO:0000313" key="2">
    <source>
        <dbReference type="Proteomes" id="UP001634394"/>
    </source>
</evidence>
<dbReference type="EMBL" id="JBJQND010000009">
    <property type="protein sequence ID" value="KAL3866296.1"/>
    <property type="molecule type" value="Genomic_DNA"/>
</dbReference>
<keyword evidence="2" id="KW-1185">Reference proteome</keyword>
<dbReference type="Proteomes" id="UP001634394">
    <property type="component" value="Unassembled WGS sequence"/>
</dbReference>
<evidence type="ECO:0000313" key="1">
    <source>
        <dbReference type="EMBL" id="KAL3866296.1"/>
    </source>
</evidence>
<gene>
    <name evidence="1" type="ORF">ACJMK2_043603</name>
</gene>
<proteinExistence type="predicted"/>
<reference evidence="1 2" key="1">
    <citation type="submission" date="2024-11" db="EMBL/GenBank/DDBJ databases">
        <title>Chromosome-level genome assembly of the freshwater bivalve Anodonta woodiana.</title>
        <authorList>
            <person name="Chen X."/>
        </authorList>
    </citation>
    <scope>NUCLEOTIDE SEQUENCE [LARGE SCALE GENOMIC DNA]</scope>
    <source>
        <strain evidence="1">MN2024</strain>
        <tissue evidence="1">Gills</tissue>
    </source>
</reference>
<protein>
    <submittedName>
        <fullName evidence="1">Uncharacterized protein</fullName>
    </submittedName>
</protein>
<name>A0ABD3VXY5_SINWO</name>
<sequence length="113" mass="13285">MAKLEHYFLTDVVTMKEDNVLVAHRRPDLHLFGLHTYNARWPLPTGWYLYCPGGGDTLQWHVCIAERILTETNEQPTQREIEARTIEMHESDLEMSTEVLNNEVDYLKYYNTG</sequence>
<organism evidence="1 2">
    <name type="scientific">Sinanodonta woodiana</name>
    <name type="common">Chinese pond mussel</name>
    <name type="synonym">Anodonta woodiana</name>
    <dbReference type="NCBI Taxonomy" id="1069815"/>
    <lineage>
        <taxon>Eukaryota</taxon>
        <taxon>Metazoa</taxon>
        <taxon>Spiralia</taxon>
        <taxon>Lophotrochozoa</taxon>
        <taxon>Mollusca</taxon>
        <taxon>Bivalvia</taxon>
        <taxon>Autobranchia</taxon>
        <taxon>Heteroconchia</taxon>
        <taxon>Palaeoheterodonta</taxon>
        <taxon>Unionida</taxon>
        <taxon>Unionoidea</taxon>
        <taxon>Unionidae</taxon>
        <taxon>Unioninae</taxon>
        <taxon>Sinanodonta</taxon>
    </lineage>
</organism>